<name>A0A1L3ZZM4_9SPHN</name>
<evidence type="ECO:0000313" key="6">
    <source>
        <dbReference type="EMBL" id="API61072.1"/>
    </source>
</evidence>
<dbReference type="InterPro" id="IPR058909">
    <property type="entry name" value="CD_NTase_C"/>
</dbReference>
<keyword evidence="7" id="KW-1185">Reference proteome</keyword>
<evidence type="ECO:0000256" key="3">
    <source>
        <dbReference type="ARBA" id="ARBA00022741"/>
    </source>
</evidence>
<proteinExistence type="predicted"/>
<dbReference type="EMBL" id="CP018221">
    <property type="protein sequence ID" value="API61072.1"/>
    <property type="molecule type" value="Genomic_DNA"/>
</dbReference>
<keyword evidence="3" id="KW-0547">Nucleotide-binding</keyword>
<organism evidence="6 7">
    <name type="scientific">Tardibacter chloracetimidivorans</name>
    <dbReference type="NCBI Taxonomy" id="1921510"/>
    <lineage>
        <taxon>Bacteria</taxon>
        <taxon>Pseudomonadati</taxon>
        <taxon>Pseudomonadota</taxon>
        <taxon>Alphaproteobacteria</taxon>
        <taxon>Sphingomonadales</taxon>
        <taxon>Sphingomonadaceae</taxon>
        <taxon>Tardibacter</taxon>
    </lineage>
</organism>
<gene>
    <name evidence="6" type="ORF">BSL82_10290</name>
</gene>
<dbReference type="STRING" id="1921510.BSL82_10290"/>
<evidence type="ECO:0000256" key="4">
    <source>
        <dbReference type="ARBA" id="ARBA00023118"/>
    </source>
</evidence>
<keyword evidence="1" id="KW-0808">Transferase</keyword>
<dbReference type="Proteomes" id="UP000182063">
    <property type="component" value="Chromosome"/>
</dbReference>
<feature type="domain" description="cGAS/DncV-like nucleotidyltransferase C-terminal helical" evidence="5">
    <location>
        <begin position="236"/>
        <end position="351"/>
    </location>
</feature>
<protein>
    <recommendedName>
        <fullName evidence="5">cGAS/DncV-like nucleotidyltransferase C-terminal helical domain-containing protein</fullName>
    </recommendedName>
</protein>
<dbReference type="Pfam" id="PF26305">
    <property type="entry name" value="CD_NTase_C"/>
    <property type="match status" value="1"/>
</dbReference>
<evidence type="ECO:0000259" key="5">
    <source>
        <dbReference type="Pfam" id="PF26305"/>
    </source>
</evidence>
<keyword evidence="4" id="KW-0051">Antiviral defense</keyword>
<dbReference type="KEGG" id="sphj:BSL82_10290"/>
<evidence type="ECO:0000256" key="1">
    <source>
        <dbReference type="ARBA" id="ARBA00022679"/>
    </source>
</evidence>
<evidence type="ECO:0000313" key="7">
    <source>
        <dbReference type="Proteomes" id="UP000182063"/>
    </source>
</evidence>
<evidence type="ECO:0000256" key="2">
    <source>
        <dbReference type="ARBA" id="ARBA00022695"/>
    </source>
</evidence>
<keyword evidence="2" id="KW-0548">Nucleotidyltransferase</keyword>
<sequence length="354" mass="38964">MFGLAPTAPTSALAGLFGGTPAPAPATPNILALLLNAGSGAAEGPCRSRSSWNDRFTHWERPESVSEGGTIERAKTNVSAAIADNSWLNGQRVRVEGQGSYFNRTNVRREADIDLRVVHPLLKVDYADNVYLPAAQGMLGYSDAGPTFQQIFNGLRVNLAKDLSTRFGRSNVEVGKKAIRIKGITGSRAEVDVVPAIRYHHVTWLTDAQRYLTLEGVAILSTDGRWTVNFPDQHAANGRAKRGRTGHQFKRTVRIFKRMQADMLRTGAMKARVPSFLVECLVYAVEDPYFTVPTDDRYGRVRRVAWRIKQLLSAAQAGLTEINDIKWLFHADQAWNHADALAFADAAIAYLGDA</sequence>
<accession>A0A1L3ZZM4</accession>
<dbReference type="AlphaFoldDB" id="A0A1L3ZZM4"/>
<reference evidence="7" key="1">
    <citation type="submission" date="2016-11" db="EMBL/GenBank/DDBJ databases">
        <title>Complete Genome Sequence of alachlor-degrading Sphingomonas sp. strain JJ-A5.</title>
        <authorList>
            <person name="Lee H."/>
            <person name="Ka J.-O."/>
        </authorList>
    </citation>
    <scope>NUCLEOTIDE SEQUENCE [LARGE SCALE GENOMIC DNA]</scope>
    <source>
        <strain evidence="7">JJ-A5</strain>
    </source>
</reference>